<gene>
    <name evidence="1" type="ORF">SHKM778_94950</name>
</gene>
<proteinExistence type="predicted"/>
<reference evidence="1" key="2">
    <citation type="submission" date="2024-07" db="EMBL/GenBank/DDBJ databases">
        <title>Streptomyces haneummycinica sp. nov., a new antibiotic-producing actinobacterium isolated from marine sediment.</title>
        <authorList>
            <person name="Uemura M."/>
            <person name="Hamada M."/>
            <person name="Hirano S."/>
            <person name="Kobayashi K."/>
            <person name="Ohshiro T."/>
            <person name="Kobayashi T."/>
            <person name="Terahara T."/>
        </authorList>
    </citation>
    <scope>NUCLEOTIDE SEQUENCE</scope>
    <source>
        <strain evidence="1">KM77-8</strain>
        <plasmid evidence="1">pKM77-8_1</plasmid>
    </source>
</reference>
<evidence type="ECO:0000313" key="1">
    <source>
        <dbReference type="EMBL" id="BFO23107.1"/>
    </source>
</evidence>
<organism evidence="1">
    <name type="scientific">Streptomyces haneummycinicus</name>
    <dbReference type="NCBI Taxonomy" id="3074435"/>
    <lineage>
        <taxon>Bacteria</taxon>
        <taxon>Bacillati</taxon>
        <taxon>Actinomycetota</taxon>
        <taxon>Actinomycetes</taxon>
        <taxon>Kitasatosporales</taxon>
        <taxon>Streptomycetaceae</taxon>
        <taxon>Streptomyces</taxon>
    </lineage>
</organism>
<keyword evidence="1" id="KW-0614">Plasmid</keyword>
<dbReference type="EMBL" id="AP035769">
    <property type="protein sequence ID" value="BFO23107.1"/>
    <property type="molecule type" value="Genomic_DNA"/>
</dbReference>
<accession>A0AAT9HZS4</accession>
<geneLocation type="plasmid" evidence="1">
    <name>pKM77-8_1</name>
</geneLocation>
<name>A0AAT9HZS4_9ACTN</name>
<reference evidence="1" key="1">
    <citation type="submission" date="2024-06" db="EMBL/GenBank/DDBJ databases">
        <authorList>
            <consortium name="consrtm"/>
            <person name="Uemura M."/>
            <person name="Terahara T."/>
        </authorList>
    </citation>
    <scope>NUCLEOTIDE SEQUENCE</scope>
    <source>
        <strain evidence="1">KM77-8</strain>
        <plasmid evidence="1">pKM77-8_1</plasmid>
    </source>
</reference>
<dbReference type="AlphaFoldDB" id="A0AAT9HZS4"/>
<protein>
    <submittedName>
        <fullName evidence="1">Uncharacterized protein</fullName>
    </submittedName>
</protein>
<sequence>MTQPTPIDHPISKLSFFLRHTAAWKREVRENAETTKEGLSRPGVLTDADVARIKRVYTEQQEDLALFEAQSARWAALPNLSGTRRSGLAELDDNLAELRRINGQILDMAALLERATLEQQMSAPDVEWGIAALRGELPRM</sequence>